<dbReference type="CDD" id="cd01741">
    <property type="entry name" value="GATase1_1"/>
    <property type="match status" value="1"/>
</dbReference>
<evidence type="ECO:0000313" key="2">
    <source>
        <dbReference type="EMBL" id="KKJ00975.1"/>
    </source>
</evidence>
<dbReference type="Gene3D" id="3.40.50.880">
    <property type="match status" value="1"/>
</dbReference>
<dbReference type="SUPFAM" id="SSF52317">
    <property type="entry name" value="Class I glutamine amidotransferase-like"/>
    <property type="match status" value="1"/>
</dbReference>
<proteinExistence type="predicted"/>
<dbReference type="PROSITE" id="PS51273">
    <property type="entry name" value="GATASE_TYPE_1"/>
    <property type="match status" value="1"/>
</dbReference>
<dbReference type="STRING" id="317619.GCA_000332315_03275"/>
<keyword evidence="2" id="KW-0315">Glutamine amidotransferase</keyword>
<dbReference type="PRINTS" id="PR00096">
    <property type="entry name" value="GATASE"/>
</dbReference>
<organism evidence="2 3">
    <name type="scientific">Prochlorothrix hollandica PCC 9006 = CALU 1027</name>
    <dbReference type="NCBI Taxonomy" id="317619"/>
    <lineage>
        <taxon>Bacteria</taxon>
        <taxon>Bacillati</taxon>
        <taxon>Cyanobacteriota</taxon>
        <taxon>Cyanophyceae</taxon>
        <taxon>Prochlorotrichales</taxon>
        <taxon>Prochlorotrichaceae</taxon>
        <taxon>Prochlorothrix</taxon>
    </lineage>
</organism>
<reference evidence="2" key="1">
    <citation type="submission" date="2012-04" db="EMBL/GenBank/DDBJ databases">
        <authorList>
            <person name="Borisov I.G."/>
            <person name="Ivanikova N.V."/>
            <person name="Pinevich A.V."/>
        </authorList>
    </citation>
    <scope>NUCLEOTIDE SEQUENCE [LARGE SCALE GENOMIC DNA]</scope>
    <source>
        <strain evidence="2">CALU 1027</strain>
    </source>
</reference>
<dbReference type="OrthoDB" id="9813383at2"/>
<dbReference type="PANTHER" id="PTHR42695">
    <property type="entry name" value="GLUTAMINE AMIDOTRANSFERASE YLR126C-RELATED"/>
    <property type="match status" value="1"/>
</dbReference>
<accession>A0A0M2PXS7</accession>
<gene>
    <name evidence="2" type="ORF">PROH_00600</name>
</gene>
<dbReference type="RefSeq" id="WP_017713505.1">
    <property type="nucleotide sequence ID" value="NZ_KB235941.1"/>
</dbReference>
<sequence>MLRPSVIPPGWATPRSVLTITHQSTSNPGNLGHLLRQQGFTLDLCCPALGQPLPQHLQSYAAVVILGGPMSANDDDTQPFIRAELDWLPLVLESGKPFLGICLGAQLLARVLGAKVAPHPQGQVEVGYCPLEPLAHGPLLGLDRVFHWHNEGFDLPWGARLLARNDTFPHQAFSYGQRAYGLQFHPEITLAMVQFWNQQAADMVQRPGAQPHPQQIQEYHQVQSQVKQWLEGFLDSWLCSPLGDYGSRWDAAH</sequence>
<dbReference type="InterPro" id="IPR044992">
    <property type="entry name" value="ChyE-like"/>
</dbReference>
<name>A0A0M2PXS7_PROHO</name>
<feature type="domain" description="Glutamine amidotransferase" evidence="1">
    <location>
        <begin position="57"/>
        <end position="190"/>
    </location>
</feature>
<evidence type="ECO:0000313" key="3">
    <source>
        <dbReference type="Proteomes" id="UP000034681"/>
    </source>
</evidence>
<dbReference type="Pfam" id="PF00117">
    <property type="entry name" value="GATase"/>
    <property type="match status" value="1"/>
</dbReference>
<dbReference type="Proteomes" id="UP000034681">
    <property type="component" value="Unassembled WGS sequence"/>
</dbReference>
<protein>
    <submittedName>
        <fullName evidence="2">Glutamine amidotransferase</fullName>
    </submittedName>
</protein>
<dbReference type="FunFam" id="3.40.50.880:FF:000033">
    <property type="entry name" value="Glutamine amidotransferase class-I"/>
    <property type="match status" value="1"/>
</dbReference>
<dbReference type="GO" id="GO:0016740">
    <property type="term" value="F:transferase activity"/>
    <property type="evidence" value="ECO:0007669"/>
    <property type="project" value="UniProtKB-KW"/>
</dbReference>
<dbReference type="InterPro" id="IPR017926">
    <property type="entry name" value="GATASE"/>
</dbReference>
<dbReference type="GO" id="GO:0005829">
    <property type="term" value="C:cytosol"/>
    <property type="evidence" value="ECO:0007669"/>
    <property type="project" value="TreeGrafter"/>
</dbReference>
<dbReference type="PANTHER" id="PTHR42695:SF5">
    <property type="entry name" value="GLUTAMINE AMIDOTRANSFERASE YLR126C-RELATED"/>
    <property type="match status" value="1"/>
</dbReference>
<keyword evidence="3" id="KW-1185">Reference proteome</keyword>
<dbReference type="AlphaFoldDB" id="A0A0M2PXS7"/>
<dbReference type="EMBL" id="AJTX02000002">
    <property type="protein sequence ID" value="KKJ00975.1"/>
    <property type="molecule type" value="Genomic_DNA"/>
</dbReference>
<dbReference type="InterPro" id="IPR029062">
    <property type="entry name" value="Class_I_gatase-like"/>
</dbReference>
<dbReference type="eggNOG" id="COG0518">
    <property type="taxonomic scope" value="Bacteria"/>
</dbReference>
<evidence type="ECO:0000259" key="1">
    <source>
        <dbReference type="Pfam" id="PF00117"/>
    </source>
</evidence>
<comment type="caution">
    <text evidence="2">The sequence shown here is derived from an EMBL/GenBank/DDBJ whole genome shotgun (WGS) entry which is preliminary data.</text>
</comment>